<dbReference type="GO" id="GO:0016460">
    <property type="term" value="C:myosin II complex"/>
    <property type="evidence" value="ECO:0007669"/>
    <property type="project" value="TreeGrafter"/>
</dbReference>
<name>A0A2W5KW53_SPHMC</name>
<evidence type="ECO:0008006" key="4">
    <source>
        <dbReference type="Google" id="ProtNLM"/>
    </source>
</evidence>
<evidence type="ECO:0000256" key="1">
    <source>
        <dbReference type="SAM" id="Coils"/>
    </source>
</evidence>
<dbReference type="PANTHER" id="PTHR45615:SF40">
    <property type="entry name" value="MYOSIN HEAVY CHAIN, NON-MUSCLE"/>
    <property type="match status" value="1"/>
</dbReference>
<proteinExistence type="predicted"/>
<feature type="coiled-coil region" evidence="1">
    <location>
        <begin position="1434"/>
        <end position="1483"/>
    </location>
</feature>
<accession>A0A2W5KW53</accession>
<evidence type="ECO:0000313" key="2">
    <source>
        <dbReference type="EMBL" id="PZQ21242.1"/>
    </source>
</evidence>
<dbReference type="GO" id="GO:0005737">
    <property type="term" value="C:cytoplasm"/>
    <property type="evidence" value="ECO:0007669"/>
    <property type="project" value="TreeGrafter"/>
</dbReference>
<dbReference type="GO" id="GO:0000146">
    <property type="term" value="F:microfilament motor activity"/>
    <property type="evidence" value="ECO:0007669"/>
    <property type="project" value="TreeGrafter"/>
</dbReference>
<keyword evidence="1" id="KW-0175">Coiled coil</keyword>
<dbReference type="PANTHER" id="PTHR45615">
    <property type="entry name" value="MYOSIN HEAVY CHAIN, NON-MUSCLE"/>
    <property type="match status" value="1"/>
</dbReference>
<dbReference type="GO" id="GO:0032982">
    <property type="term" value="C:myosin filament"/>
    <property type="evidence" value="ECO:0007669"/>
    <property type="project" value="TreeGrafter"/>
</dbReference>
<gene>
    <name evidence="2" type="ORF">DI569_12500</name>
</gene>
<dbReference type="EMBL" id="QFPJ01000033">
    <property type="protein sequence ID" value="PZQ21242.1"/>
    <property type="molecule type" value="Genomic_DNA"/>
</dbReference>
<reference evidence="2 3" key="1">
    <citation type="submission" date="2017-08" db="EMBL/GenBank/DDBJ databases">
        <title>Infants hospitalized years apart are colonized by the same room-sourced microbial strains.</title>
        <authorList>
            <person name="Brooks B."/>
            <person name="Olm M.R."/>
            <person name="Firek B.A."/>
            <person name="Baker R."/>
            <person name="Thomas B.C."/>
            <person name="Morowitz M.J."/>
            <person name="Banfield J.F."/>
        </authorList>
    </citation>
    <scope>NUCLEOTIDE SEQUENCE [LARGE SCALE GENOMIC DNA]</scope>
    <source>
        <strain evidence="2">S2_005_003_R2_47</strain>
    </source>
</reference>
<comment type="caution">
    <text evidence="2">The sequence shown here is derived from an EMBL/GenBank/DDBJ whole genome shotgun (WGS) entry which is preliminary data.</text>
</comment>
<protein>
    <recommendedName>
        <fullName evidence="4">Bacteriophage tail tape measure N-terminal domain-containing protein</fullName>
    </recommendedName>
</protein>
<sequence length="1685" mass="176858">MGVGFAIDPEGSFETLRQIEAAMNTTEARVVAEAAKIERATSGMISLGGATAQMTAFGNAATRELASASREMARAEKAGETLSRQLDRQTSTFGKTREELRAMKVETAALAAEQQGLTELATRLRAQEAALYDQEFAAMRKVRMEAEALAEDKALAAQQAAAAAEREATATREAAWAYQMFEAKARAGAQALRELEAAQKLADRDASAAQMRADAEAAARLASEHARLAAQVRASHAAQEADAVAAERLRMSTDPLYAAMQRLNAEIAESTRLYHAGVTAPAEYARQQDVLAGRLRQVTQAHDEVAQAAKRGASTMTQFSFQVNDIVTMAMSGAPVFQIFATQIGQIVQVAQMAEGGVKGFAMEVGGLALRFLPFAAAAAVAGVALSRWHDQLNKEAGMKAYANSLGLTAKEMEKLKNVSVTAGDVMSGVWKTLDDRLNISSNSKKLIDWLFSPNDAQTVGNFVAEIYGAFVGGYKGIVAIWSLLPSAIGDLVAQATNATIAKVEQMVNGAIEGINGLAQRANQMLGVDLFGQIGNVSIERVTNLYEGAAAKVVDTFGTAVQDETKRAKAWMAGVVGDIEKNSIGAAQKRLQKQRDDIVKDRTPASNKHAEQLAREAAAVEAQIRNLYALADAYQVSGAAALVAEARVKAESQAIKQRGDIEAAVERQIRLAIAQRVSDAAKGTLATREQVVAQQRVNDMVSAGLVPAERASDLVRDQIADLPLLAALQVSQQRGYAKEIEAAKRALDDQRKAREQLTTAERTASFNAAMEAGSARLAELHEEIRLTGALDIQRVRTLATVRATREAEKFNEADRAAYIAQQVQIADLDLQRQLQADAFNDSLRYQADLLDAIATNVSIAASGMADAFGEAGKALGGLASTFASYLADQERMRSAREAELRVISQIEDAQLRAQREQQVNSLYAQRTITSQVGLYGDLTASAKGFFKEGSDGYKALETAEKAFRAVEFALSVRAIAQDAIETASSIAKSGARTATKAVEAVVSAISSLPFPLNLAAGAATIAALAGIGVSVAGSFGGNRNTLEKANDGTGTVLGDASAKSESIKRAIDSLKEVDTVMLTYSRQMAASLSAIESNISGFAALVLRTDNVNASAGVNTGFSQDTTGKVLEGIITGGGLFSKIPVVGGIIGGIGSIIGSLFGSKTKVVGSGLYGGAQSLEDILSGGFDASYYSDIQKKKKLFGLTTSTKYSTQYSDADSGLENQFTLILREFNNAILAAAGPLGVATSEIQQKLNGFVVNIGKIDLQGLTGEEIEEKLTAVFGAAADDMAKAAFPGIEKFQAVGEGLFDTLVRVASTVESVTSSLTMLGSSASLMSIDLKMALADQFDSVSDFSSAVDSYFETYYTKEEQAAARTAQFATAFDSLGLAMPGTLAAFRQLVDAQDLTTAAGQATYATLLQLAPAFADLQSALNGAKSAADILSERQDLEKQLLELQGNTAAIREMELAQLDESNRALQQQIWALQDAQEAADAAQKLKDAWSSVGDSIMDEVNRIRGITDGSGTGSFATLQGQFNAAVAAAKGGDQDAAGTLPSLSQALIQAAELAATSRQELDRVKAQTAASLESVYASVLALAGGTSSTGVAAGTGAPTGTILEAAATAAQASATSSDSDSVIAELKALREEVAQMRSDNNSGHAATAGNTAAIKKKLDDVSADSGGQAITVTGAAA</sequence>
<dbReference type="GO" id="GO:0051015">
    <property type="term" value="F:actin filament binding"/>
    <property type="evidence" value="ECO:0007669"/>
    <property type="project" value="TreeGrafter"/>
</dbReference>
<organism evidence="2 3">
    <name type="scientific">Sphingopyxis macrogoltabida</name>
    <name type="common">Sphingomonas macrogoltabidus</name>
    <dbReference type="NCBI Taxonomy" id="33050"/>
    <lineage>
        <taxon>Bacteria</taxon>
        <taxon>Pseudomonadati</taxon>
        <taxon>Pseudomonadota</taxon>
        <taxon>Alphaproteobacteria</taxon>
        <taxon>Sphingomonadales</taxon>
        <taxon>Sphingomonadaceae</taxon>
        <taxon>Sphingopyxis</taxon>
    </lineage>
</organism>
<dbReference type="Proteomes" id="UP000248597">
    <property type="component" value="Unassembled WGS sequence"/>
</dbReference>
<feature type="coiled-coil region" evidence="1">
    <location>
        <begin position="58"/>
        <end position="85"/>
    </location>
</feature>
<evidence type="ECO:0000313" key="3">
    <source>
        <dbReference type="Proteomes" id="UP000248597"/>
    </source>
</evidence>